<evidence type="ECO:0000313" key="1">
    <source>
        <dbReference type="EMBL" id="CAF4616654.1"/>
    </source>
</evidence>
<evidence type="ECO:0000313" key="2">
    <source>
        <dbReference type="Proteomes" id="UP000681720"/>
    </source>
</evidence>
<protein>
    <submittedName>
        <fullName evidence="1">Uncharacterized protein</fullName>
    </submittedName>
</protein>
<gene>
    <name evidence="1" type="ORF">GIL414_LOCUS39592</name>
</gene>
<dbReference type="EMBL" id="CAJOBJ010107647">
    <property type="protein sequence ID" value="CAF4616654.1"/>
    <property type="molecule type" value="Genomic_DNA"/>
</dbReference>
<dbReference type="Proteomes" id="UP000681720">
    <property type="component" value="Unassembled WGS sequence"/>
</dbReference>
<name>A0A8S2ZC20_9BILA</name>
<reference evidence="1" key="1">
    <citation type="submission" date="2021-02" db="EMBL/GenBank/DDBJ databases">
        <authorList>
            <person name="Nowell W R."/>
        </authorList>
    </citation>
    <scope>NUCLEOTIDE SEQUENCE</scope>
</reference>
<accession>A0A8S2ZC20</accession>
<organism evidence="1 2">
    <name type="scientific">Rotaria magnacalcarata</name>
    <dbReference type="NCBI Taxonomy" id="392030"/>
    <lineage>
        <taxon>Eukaryota</taxon>
        <taxon>Metazoa</taxon>
        <taxon>Spiralia</taxon>
        <taxon>Gnathifera</taxon>
        <taxon>Rotifera</taxon>
        <taxon>Eurotatoria</taxon>
        <taxon>Bdelloidea</taxon>
        <taxon>Philodinida</taxon>
        <taxon>Philodinidae</taxon>
        <taxon>Rotaria</taxon>
    </lineage>
</organism>
<comment type="caution">
    <text evidence="1">The sequence shown here is derived from an EMBL/GenBank/DDBJ whole genome shotgun (WGS) entry which is preliminary data.</text>
</comment>
<dbReference type="AlphaFoldDB" id="A0A8S2ZC20"/>
<sequence>METKNEITIVRLNFIPPSGGFARGHLQRKLHQTSQELLVLPEKL</sequence>
<proteinExistence type="predicted"/>
<feature type="non-terminal residue" evidence="1">
    <location>
        <position position="1"/>
    </location>
</feature>